<dbReference type="InterPro" id="IPR033694">
    <property type="entry name" value="PGPEP1_Cys_AS"/>
</dbReference>
<evidence type="ECO:0000313" key="7">
    <source>
        <dbReference type="EMBL" id="VFU07643.1"/>
    </source>
</evidence>
<evidence type="ECO:0000256" key="6">
    <source>
        <dbReference type="PROSITE-ProRule" id="PRU10077"/>
    </source>
</evidence>
<accession>A0A4U8YWD4</accession>
<comment type="catalytic activity">
    <reaction evidence="6">
        <text>Release of an N-terminal pyroglutamyl group from a polypeptide, the second amino acid generally not being Pro.</text>
        <dbReference type="EC" id="3.4.19.3"/>
    </reaction>
</comment>
<dbReference type="AlphaFoldDB" id="A0A4U8YWD4"/>
<gene>
    <name evidence="7" type="ORF">MTUNDRAET4_0750</name>
</gene>
<evidence type="ECO:0000256" key="3">
    <source>
        <dbReference type="ARBA" id="ARBA00022670"/>
    </source>
</evidence>
<organism evidence="7 8">
    <name type="scientific">Methylocella tundrae</name>
    <dbReference type="NCBI Taxonomy" id="227605"/>
    <lineage>
        <taxon>Bacteria</taxon>
        <taxon>Pseudomonadati</taxon>
        <taxon>Pseudomonadota</taxon>
        <taxon>Alphaproteobacteria</taxon>
        <taxon>Hyphomicrobiales</taxon>
        <taxon>Beijerinckiaceae</taxon>
        <taxon>Methylocella</taxon>
    </lineage>
</organism>
<sequence length="241" mass="25948">MSEWPPIMSGMRPPPLARGPGAPLRILVTGFAGFPGSPKNPTAKMMAALASYRLRLALTGIRLEPRVLPVIYAEIAPRLVRLQKEIAPDAILHFGVATRRTKFCVEARALNRVSILHLDASGATAPRRAIIAGAPMSLTSSVPCGLIAAELRRNGFAAAVSTDAGDYVCNQTLFLSLNQGHMQQNHAPLVGFVHVPPLAVRYRRGKGRFSLDDAVRAALVAIRILAPALRSRRALIHRPAP</sequence>
<dbReference type="GO" id="GO:0005829">
    <property type="term" value="C:cytosol"/>
    <property type="evidence" value="ECO:0007669"/>
    <property type="project" value="InterPro"/>
</dbReference>
<reference evidence="7 8" key="1">
    <citation type="submission" date="2019-03" db="EMBL/GenBank/DDBJ databases">
        <authorList>
            <person name="Kox A.R. M."/>
        </authorList>
    </citation>
    <scope>NUCLEOTIDE SEQUENCE [LARGE SCALE GENOMIC DNA]</scope>
    <source>
        <strain evidence="7">MTUNDRAET4 annotated genome</strain>
    </source>
</reference>
<evidence type="ECO:0000256" key="1">
    <source>
        <dbReference type="ARBA" id="ARBA00006641"/>
    </source>
</evidence>
<keyword evidence="2" id="KW-0963">Cytoplasm</keyword>
<dbReference type="PROSITE" id="PS01334">
    <property type="entry name" value="PYRASE_CYS"/>
    <property type="match status" value="1"/>
</dbReference>
<keyword evidence="5" id="KW-0788">Thiol protease</keyword>
<dbReference type="Gene3D" id="3.40.630.20">
    <property type="entry name" value="Peptidase C15, pyroglutamyl peptidase I-like"/>
    <property type="match status" value="1"/>
</dbReference>
<dbReference type="InterPro" id="IPR000816">
    <property type="entry name" value="Peptidase_C15"/>
</dbReference>
<evidence type="ECO:0000313" key="8">
    <source>
        <dbReference type="Proteomes" id="UP000294360"/>
    </source>
</evidence>
<dbReference type="SUPFAM" id="SSF53182">
    <property type="entry name" value="Pyrrolidone carboxyl peptidase (pyroglutamate aminopeptidase)"/>
    <property type="match status" value="1"/>
</dbReference>
<dbReference type="InterPro" id="IPR036440">
    <property type="entry name" value="Peptidase_C15-like_sf"/>
</dbReference>
<dbReference type="PANTHER" id="PTHR23402:SF1">
    <property type="entry name" value="PYROGLUTAMYL-PEPTIDASE I"/>
    <property type="match status" value="1"/>
</dbReference>
<name>A0A4U8YWD4_METTU</name>
<dbReference type="GO" id="GO:0016920">
    <property type="term" value="F:pyroglutamyl-peptidase activity"/>
    <property type="evidence" value="ECO:0007669"/>
    <property type="project" value="UniProtKB-EC"/>
</dbReference>
<dbReference type="KEGG" id="mtun:MTUNDRAET4_0750"/>
<dbReference type="PANTHER" id="PTHR23402">
    <property type="entry name" value="PROTEASE FAMILY C15 PYROGLUTAMYL-PEPTIDASE I-RELATED"/>
    <property type="match status" value="1"/>
</dbReference>
<keyword evidence="3" id="KW-0645">Protease</keyword>
<feature type="active site" evidence="6">
    <location>
        <position position="169"/>
    </location>
</feature>
<dbReference type="Proteomes" id="UP000294360">
    <property type="component" value="Chromosome"/>
</dbReference>
<evidence type="ECO:0000256" key="4">
    <source>
        <dbReference type="ARBA" id="ARBA00022801"/>
    </source>
</evidence>
<dbReference type="OrthoDB" id="9779738at2"/>
<proteinExistence type="inferred from homology"/>
<comment type="similarity">
    <text evidence="1">Belongs to the peptidase C15 family.</text>
</comment>
<keyword evidence="4" id="KW-0378">Hydrolase</keyword>
<dbReference type="Pfam" id="PF01470">
    <property type="entry name" value="Peptidase_C15"/>
    <property type="match status" value="1"/>
</dbReference>
<dbReference type="PIRSF" id="PIRSF015592">
    <property type="entry name" value="Prld-crbxl_pptds"/>
    <property type="match status" value="1"/>
</dbReference>
<evidence type="ECO:0000256" key="5">
    <source>
        <dbReference type="ARBA" id="ARBA00022807"/>
    </source>
</evidence>
<dbReference type="EC" id="3.4.19.3" evidence="6"/>
<dbReference type="EMBL" id="LR536450">
    <property type="protein sequence ID" value="VFU07643.1"/>
    <property type="molecule type" value="Genomic_DNA"/>
</dbReference>
<protein>
    <recommendedName>
        <fullName evidence="6">Pyroglutamyl-peptidase I</fullName>
        <ecNumber evidence="6">3.4.19.3</ecNumber>
    </recommendedName>
</protein>
<dbReference type="GO" id="GO:0006508">
    <property type="term" value="P:proteolysis"/>
    <property type="evidence" value="ECO:0007669"/>
    <property type="project" value="UniProtKB-KW"/>
</dbReference>
<dbReference type="InterPro" id="IPR016125">
    <property type="entry name" value="Peptidase_C15-like"/>
</dbReference>
<evidence type="ECO:0000256" key="2">
    <source>
        <dbReference type="ARBA" id="ARBA00022490"/>
    </source>
</evidence>
<dbReference type="PRINTS" id="PR00706">
    <property type="entry name" value="PYROGLUPTASE"/>
</dbReference>